<dbReference type="EMBL" id="QGQD01000025">
    <property type="protein sequence ID" value="TLD01877.1"/>
    <property type="molecule type" value="Genomic_DNA"/>
</dbReference>
<accession>A0A4U8QA88</accession>
<keyword evidence="2" id="KW-1185">Reference proteome</keyword>
<name>A0A4U8QA88_9FIRM</name>
<dbReference type="RefSeq" id="WP_027292003.1">
    <property type="nucleotide sequence ID" value="NZ_CABMJZ010000136.1"/>
</dbReference>
<dbReference type="Proteomes" id="UP000306509">
    <property type="component" value="Unassembled WGS sequence"/>
</dbReference>
<protein>
    <submittedName>
        <fullName evidence="1">Uncharacterized protein</fullName>
    </submittedName>
</protein>
<gene>
    <name evidence="1" type="ORF">DSM106044_01247</name>
</gene>
<reference evidence="1 2" key="1">
    <citation type="journal article" date="2019" name="Anaerobe">
        <title>Detection of Robinsoniella peoriensis in multiple bone samples of a trauma patient.</title>
        <authorList>
            <person name="Schrottner P."/>
            <person name="Hartwich K."/>
            <person name="Bunk B."/>
            <person name="Schober I."/>
            <person name="Helbig S."/>
            <person name="Rudolph W.W."/>
            <person name="Gunzer F."/>
        </authorList>
    </citation>
    <scope>NUCLEOTIDE SEQUENCE [LARGE SCALE GENOMIC DNA]</scope>
    <source>
        <strain evidence="1 2">DSM 106044</strain>
    </source>
</reference>
<evidence type="ECO:0000313" key="2">
    <source>
        <dbReference type="Proteomes" id="UP000306509"/>
    </source>
</evidence>
<proteinExistence type="predicted"/>
<dbReference type="AlphaFoldDB" id="A0A4U8QA88"/>
<organism evidence="1 2">
    <name type="scientific">Robinsoniella peoriensis</name>
    <dbReference type="NCBI Taxonomy" id="180332"/>
    <lineage>
        <taxon>Bacteria</taxon>
        <taxon>Bacillati</taxon>
        <taxon>Bacillota</taxon>
        <taxon>Clostridia</taxon>
        <taxon>Lachnospirales</taxon>
        <taxon>Lachnospiraceae</taxon>
        <taxon>Robinsoniella</taxon>
    </lineage>
</organism>
<sequence length="72" mass="8427">MSKKMKHKDIKFENESAELLFQEIESHYPSLDLKGQPLSEEQALAMYYHAKGLQIPEINNKRYIPVYNIIAC</sequence>
<dbReference type="STRING" id="180332.GCA_000797495_04316"/>
<comment type="caution">
    <text evidence="1">The sequence shown here is derived from an EMBL/GenBank/DDBJ whole genome shotgun (WGS) entry which is preliminary data.</text>
</comment>
<evidence type="ECO:0000313" key="1">
    <source>
        <dbReference type="EMBL" id="TLD01877.1"/>
    </source>
</evidence>